<evidence type="ECO:0000256" key="1">
    <source>
        <dbReference type="ARBA" id="ARBA00022801"/>
    </source>
</evidence>
<dbReference type="Gene3D" id="3.40.50.1110">
    <property type="entry name" value="SGNH hydrolase"/>
    <property type="match status" value="2"/>
</dbReference>
<evidence type="ECO:0000313" key="3">
    <source>
        <dbReference type="EMBL" id="KAA4629698.1"/>
    </source>
</evidence>
<sequence length="639" mass="71134">MQRHLLRILLAVVYLFGFNSLEAKVTMPGIFTDNMVLQRDQSVNVWGWADTGETVEVSFNGQKKKTKAGKDGKWIVQLKPMSFGGPYTMSIKGKGNNIQLTNILIGEVWLCSGQSNMEWVVSNSNSADEEINNANYPQIRSFNVVKDISTVSKDDLKGNWEVCSPVTVGNFSAVAYFFARNLYEDLQMPIGIINSSWGGTDIETWISPEAFSVLPQQFKSRYKSEIKDLDAFMVTNAVAREAYAKALSQEPGLQEGWFKKDHNTSTWETMNVPQLWENVLGNVDGYVWFSYKFNVDPEFAGKAAKLSLGAIDDNDITWINGQKIGETIGYAVNRVYNVPEGVLQSGTNIVTVRVHDTGNGGGLYGKPEELYLSVSGNNISLAGNWNYKPGVTNTQFNYVDAGPNMQPSLLYNAMINPIKDLAIKGAIWYQGENNAGAAKNYQTFFPTMINDWRNKWGYDFPFYWVQLANYMAKDAIPVDSDWARLREAQTMTLSVPKTGQAVIVDIGEADDIHPRNKQDVGRRLALIALNKDYGKDVVYSGPTFKSMEVSGNKAIITFDNIAGGLQVDCKYGCVGSFAVAGQDKIFHFARAYKEGDKIIVISDKVNNPVTVRYGWSNNPDINLYNSVGLPACPFRTDKD</sequence>
<feature type="domain" description="Sialate O-acetylesterase" evidence="2">
    <location>
        <begin position="107"/>
        <end position="231"/>
    </location>
</feature>
<dbReference type="Proteomes" id="UP000424805">
    <property type="component" value="Unassembled WGS sequence"/>
</dbReference>
<feature type="domain" description="Sialate O-acetylesterase" evidence="2">
    <location>
        <begin position="408"/>
        <end position="524"/>
    </location>
</feature>
<reference evidence="3 4" key="1">
    <citation type="journal article" date="2019" name="Nat. Med.">
        <title>A library of human gut bacterial isolates paired with longitudinal multiomics data enables mechanistic microbiome research.</title>
        <authorList>
            <person name="Poyet M."/>
            <person name="Groussin M."/>
            <person name="Gibbons S.M."/>
            <person name="Avila-Pacheco J."/>
            <person name="Jiang X."/>
            <person name="Kearney S.M."/>
            <person name="Perrotta A.R."/>
            <person name="Berdy B."/>
            <person name="Zhao S."/>
            <person name="Lieberman T.D."/>
            <person name="Swanson P.K."/>
            <person name="Smith M."/>
            <person name="Roesemann S."/>
            <person name="Alexander J.E."/>
            <person name="Rich S.A."/>
            <person name="Livny J."/>
            <person name="Vlamakis H."/>
            <person name="Clish C."/>
            <person name="Bullock K."/>
            <person name="Deik A."/>
            <person name="Scott J."/>
            <person name="Pierce K.A."/>
            <person name="Xavier R.J."/>
            <person name="Alm E.J."/>
        </authorList>
    </citation>
    <scope>NUCLEOTIDE SEQUENCE [LARGE SCALE GENOMIC DNA]</scope>
    <source>
        <strain evidence="3 4">BIOML-A15</strain>
    </source>
</reference>
<dbReference type="AlphaFoldDB" id="A0A7J4Y2D4"/>
<proteinExistence type="predicted"/>
<dbReference type="InterPro" id="IPR005181">
    <property type="entry name" value="SASA"/>
</dbReference>
<dbReference type="GO" id="GO:0001681">
    <property type="term" value="F:sialate O-acetylesterase activity"/>
    <property type="evidence" value="ECO:0007669"/>
    <property type="project" value="InterPro"/>
</dbReference>
<gene>
    <name evidence="3" type="ORF">F3B90_02880</name>
</gene>
<dbReference type="RefSeq" id="WP_149965329.1">
    <property type="nucleotide sequence ID" value="NZ_CP134818.1"/>
</dbReference>
<evidence type="ECO:0000313" key="4">
    <source>
        <dbReference type="Proteomes" id="UP000424805"/>
    </source>
</evidence>
<name>A0A7J4Y2D4_BACOV</name>
<evidence type="ECO:0000259" key="2">
    <source>
        <dbReference type="Pfam" id="PF03629"/>
    </source>
</evidence>
<dbReference type="PANTHER" id="PTHR22901">
    <property type="entry name" value="SIALATE O-ACETYLESTERASE"/>
    <property type="match status" value="1"/>
</dbReference>
<dbReference type="SUPFAM" id="SSF49785">
    <property type="entry name" value="Galactose-binding domain-like"/>
    <property type="match status" value="1"/>
</dbReference>
<dbReference type="InterPro" id="IPR039329">
    <property type="entry name" value="SIAE"/>
</dbReference>
<dbReference type="SUPFAM" id="SSF52266">
    <property type="entry name" value="SGNH hydrolase"/>
    <property type="match status" value="1"/>
</dbReference>
<dbReference type="GO" id="GO:0005975">
    <property type="term" value="P:carbohydrate metabolic process"/>
    <property type="evidence" value="ECO:0007669"/>
    <property type="project" value="TreeGrafter"/>
</dbReference>
<dbReference type="Pfam" id="PF03629">
    <property type="entry name" value="SASA"/>
    <property type="match status" value="2"/>
</dbReference>
<protein>
    <submittedName>
        <fullName evidence="3">9-O-acetylesterase</fullName>
    </submittedName>
</protein>
<dbReference type="PANTHER" id="PTHR22901:SF0">
    <property type="entry name" value="SIALATE O-ACETYLESTERASE"/>
    <property type="match status" value="1"/>
</dbReference>
<organism evidence="3 4">
    <name type="scientific">Bacteroides ovatus</name>
    <dbReference type="NCBI Taxonomy" id="28116"/>
    <lineage>
        <taxon>Bacteria</taxon>
        <taxon>Pseudomonadati</taxon>
        <taxon>Bacteroidota</taxon>
        <taxon>Bacteroidia</taxon>
        <taxon>Bacteroidales</taxon>
        <taxon>Bacteroidaceae</taxon>
        <taxon>Bacteroides</taxon>
    </lineage>
</organism>
<dbReference type="InterPro" id="IPR036514">
    <property type="entry name" value="SGNH_hydro_sf"/>
</dbReference>
<dbReference type="EMBL" id="VWFP01000002">
    <property type="protein sequence ID" value="KAA4629698.1"/>
    <property type="molecule type" value="Genomic_DNA"/>
</dbReference>
<comment type="caution">
    <text evidence="3">The sequence shown here is derived from an EMBL/GenBank/DDBJ whole genome shotgun (WGS) entry which is preliminary data.</text>
</comment>
<dbReference type="InterPro" id="IPR008979">
    <property type="entry name" value="Galactose-bd-like_sf"/>
</dbReference>
<keyword evidence="1" id="KW-0378">Hydrolase</keyword>
<accession>A0A7J4Y2D4</accession>